<dbReference type="Pfam" id="PF00890">
    <property type="entry name" value="FAD_binding_2"/>
    <property type="match status" value="1"/>
</dbReference>
<keyword evidence="3" id="KW-0274">FAD</keyword>
<dbReference type="PANTHER" id="PTHR46496">
    <property type="match status" value="1"/>
</dbReference>
<dbReference type="InterPro" id="IPR036188">
    <property type="entry name" value="FAD/NAD-bd_sf"/>
</dbReference>
<evidence type="ECO:0000313" key="8">
    <source>
        <dbReference type="EMBL" id="GLI59170.1"/>
    </source>
</evidence>
<protein>
    <recommendedName>
        <fullName evidence="10">FAD-binding domain-containing protein</fullName>
    </recommendedName>
</protein>
<evidence type="ECO:0000259" key="6">
    <source>
        <dbReference type="Pfam" id="PF00890"/>
    </source>
</evidence>
<dbReference type="EMBL" id="BSDZ01000003">
    <property type="protein sequence ID" value="GLI59170.1"/>
    <property type="molecule type" value="Genomic_DNA"/>
</dbReference>
<name>A0ABQ5RNN3_9CHLO</name>
<evidence type="ECO:0008006" key="10">
    <source>
        <dbReference type="Google" id="ProtNLM"/>
    </source>
</evidence>
<evidence type="ECO:0000256" key="4">
    <source>
        <dbReference type="ARBA" id="ARBA00023002"/>
    </source>
</evidence>
<dbReference type="SUPFAM" id="SSF51905">
    <property type="entry name" value="FAD/NAD(P)-binding domain"/>
    <property type="match status" value="1"/>
</dbReference>
<dbReference type="Pfam" id="PF01494">
    <property type="entry name" value="FAD_binding_3"/>
    <property type="match status" value="1"/>
</dbReference>
<feature type="domain" description="FAD-binding" evidence="7">
    <location>
        <begin position="430"/>
        <end position="472"/>
    </location>
</feature>
<sequence length="615" mass="64983">MINMNTSIHQVYSNNRNNNSNGCSYRSRGSRNMRNRVSISHRSQCGLVASAIPANNIGNSAGGSRGSSPAPGGGTSSAGGKPQFSRPLDVIVIGGGIGGLTTALALLEAGFRVRVFEGRQKAASMTGPGGIQVQANAEKVLRLLSSPWPPVRDDSSTLNATAATATAAATNSGSGGSSGSSSSLSDAVYAVGGPIISGGFRSQTGDYLYYADIDTVGLEDIKSNGLSISRRSLQIILSSALPYDCVSFGRRFKKFTAPPEGTTGRIKVTFEDGGVEECDVLVGADGIRSKVREQLLGAPLELVYGGNVCWRGRLPLSSIGHGADWFLKAINMDSWAEYWGKGLRFGFFTVGREATPDESAPGGIRVEGEPQLAWYAFALRPESWEPEPGSDEAVRLRKLFEGFASPIPELLAALETSAVHSSKIMYHTPRPAPWGAGRVTLLGDAAHAMVPTLGQGGCMAIEDALELANELGGAVAAIPGHNDEALQPASVMTMTEVTSDEAVAVDRLEAALRSYEAARAPRVARVSEQSVQVAAVAMADTDLAAWVRDTIYRMTPKWMGDKQFAYLFKDYVPAWKDGVRLGRQEKSWDGDSDTVPARPAATVVTSARTVVSSSA</sequence>
<evidence type="ECO:0000256" key="1">
    <source>
        <dbReference type="ARBA" id="ARBA00001974"/>
    </source>
</evidence>
<feature type="compositionally biased region" description="Gly residues" evidence="5">
    <location>
        <begin position="60"/>
        <end position="77"/>
    </location>
</feature>
<gene>
    <name evidence="8" type="ORF">VaNZ11_000999</name>
</gene>
<evidence type="ECO:0000313" key="9">
    <source>
        <dbReference type="Proteomes" id="UP001165090"/>
    </source>
</evidence>
<reference evidence="8 9" key="1">
    <citation type="journal article" date="2023" name="IScience">
        <title>Expanded male sex-determining region conserved during the evolution of homothallism in the green alga Volvox.</title>
        <authorList>
            <person name="Yamamoto K."/>
            <person name="Matsuzaki R."/>
            <person name="Mahakham W."/>
            <person name="Heman W."/>
            <person name="Sekimoto H."/>
            <person name="Kawachi M."/>
            <person name="Minakuchi Y."/>
            <person name="Toyoda A."/>
            <person name="Nozaki H."/>
        </authorList>
    </citation>
    <scope>NUCLEOTIDE SEQUENCE [LARGE SCALE GENOMIC DNA]</scope>
    <source>
        <strain evidence="8 9">NIES-4468</strain>
    </source>
</reference>
<keyword evidence="2" id="KW-0285">Flavoprotein</keyword>
<feature type="domain" description="FAD-dependent oxidoreductase 2 FAD-binding" evidence="6">
    <location>
        <begin position="89"/>
        <end position="138"/>
    </location>
</feature>
<dbReference type="InterPro" id="IPR003953">
    <property type="entry name" value="FAD-dep_OxRdtase_2_FAD-bd"/>
</dbReference>
<feature type="region of interest" description="Disordered" evidence="5">
    <location>
        <begin position="58"/>
        <end position="82"/>
    </location>
</feature>
<keyword evidence="9" id="KW-1185">Reference proteome</keyword>
<organism evidence="8 9">
    <name type="scientific">Volvox africanus</name>
    <dbReference type="NCBI Taxonomy" id="51714"/>
    <lineage>
        <taxon>Eukaryota</taxon>
        <taxon>Viridiplantae</taxon>
        <taxon>Chlorophyta</taxon>
        <taxon>core chlorophytes</taxon>
        <taxon>Chlorophyceae</taxon>
        <taxon>CS clade</taxon>
        <taxon>Chlamydomonadales</taxon>
        <taxon>Volvocaceae</taxon>
        <taxon>Volvox</taxon>
    </lineage>
</organism>
<comment type="caution">
    <text evidence="8">The sequence shown here is derived from an EMBL/GenBank/DDBJ whole genome shotgun (WGS) entry which is preliminary data.</text>
</comment>
<evidence type="ECO:0000256" key="5">
    <source>
        <dbReference type="SAM" id="MobiDB-lite"/>
    </source>
</evidence>
<dbReference type="PANTHER" id="PTHR46496:SF1">
    <property type="entry name" value="ZEAXANTHIN EPOXIDASE, CHLOROPLASTIC"/>
    <property type="match status" value="1"/>
</dbReference>
<accession>A0ABQ5RNN3</accession>
<proteinExistence type="predicted"/>
<keyword evidence="4" id="KW-0560">Oxidoreductase</keyword>
<dbReference type="Proteomes" id="UP001165090">
    <property type="component" value="Unassembled WGS sequence"/>
</dbReference>
<dbReference type="Gene3D" id="3.50.50.60">
    <property type="entry name" value="FAD/NAD(P)-binding domain"/>
    <property type="match status" value="1"/>
</dbReference>
<dbReference type="InterPro" id="IPR002938">
    <property type="entry name" value="FAD-bd"/>
</dbReference>
<dbReference type="PRINTS" id="PR00420">
    <property type="entry name" value="RNGMNOXGNASE"/>
</dbReference>
<evidence type="ECO:0000256" key="2">
    <source>
        <dbReference type="ARBA" id="ARBA00022630"/>
    </source>
</evidence>
<evidence type="ECO:0000259" key="7">
    <source>
        <dbReference type="Pfam" id="PF01494"/>
    </source>
</evidence>
<comment type="cofactor">
    <cofactor evidence="1">
        <name>FAD</name>
        <dbReference type="ChEBI" id="CHEBI:57692"/>
    </cofactor>
</comment>
<evidence type="ECO:0000256" key="3">
    <source>
        <dbReference type="ARBA" id="ARBA00022827"/>
    </source>
</evidence>